<dbReference type="Proteomes" id="UP000095287">
    <property type="component" value="Unplaced"/>
</dbReference>
<organism evidence="1 2">
    <name type="scientific">Steinernema glaseri</name>
    <dbReference type="NCBI Taxonomy" id="37863"/>
    <lineage>
        <taxon>Eukaryota</taxon>
        <taxon>Metazoa</taxon>
        <taxon>Ecdysozoa</taxon>
        <taxon>Nematoda</taxon>
        <taxon>Chromadorea</taxon>
        <taxon>Rhabditida</taxon>
        <taxon>Tylenchina</taxon>
        <taxon>Panagrolaimomorpha</taxon>
        <taxon>Strongyloidoidea</taxon>
        <taxon>Steinernematidae</taxon>
        <taxon>Steinernema</taxon>
    </lineage>
</organism>
<dbReference type="WBParaSite" id="L893_g6242.t1">
    <property type="protein sequence ID" value="L893_g6242.t1"/>
    <property type="gene ID" value="L893_g6242"/>
</dbReference>
<reference evidence="2" key="1">
    <citation type="submission" date="2016-11" db="UniProtKB">
        <authorList>
            <consortium name="WormBaseParasite"/>
        </authorList>
    </citation>
    <scope>IDENTIFICATION</scope>
</reference>
<proteinExistence type="predicted"/>
<sequence>MLALCLNPINMRSFMIMLVKGQCLPSCGLLTAISPQYPEIGDKSTRVATSLCDVTKNSTAARTVWQRSD</sequence>
<name>A0A1I8AJH7_9BILA</name>
<evidence type="ECO:0000313" key="1">
    <source>
        <dbReference type="Proteomes" id="UP000095287"/>
    </source>
</evidence>
<dbReference type="AlphaFoldDB" id="A0A1I8AJH7"/>
<protein>
    <submittedName>
        <fullName evidence="2">Secreted protein</fullName>
    </submittedName>
</protein>
<keyword evidence="1" id="KW-1185">Reference proteome</keyword>
<evidence type="ECO:0000313" key="2">
    <source>
        <dbReference type="WBParaSite" id="L893_g6242.t1"/>
    </source>
</evidence>
<accession>A0A1I8AJH7</accession>